<dbReference type="PANTHER" id="PTHR31465:SF8">
    <property type="entry name" value="DOMAIN PROTEIN, PUTATIVE (AFU_ORTHOLOGUE AFUA_6G14140)-RELATED"/>
    <property type="match status" value="1"/>
</dbReference>
<dbReference type="PANTHER" id="PTHR31465">
    <property type="entry name" value="PROTEIN RTA1-RELATED"/>
    <property type="match status" value="1"/>
</dbReference>
<reference evidence="6" key="1">
    <citation type="submission" date="2023-08" db="EMBL/GenBank/DDBJ databases">
        <title>Black Yeasts Isolated from many extreme environments.</title>
        <authorList>
            <person name="Coleine C."/>
            <person name="Stajich J.E."/>
            <person name="Selbmann L."/>
        </authorList>
    </citation>
    <scope>NUCLEOTIDE SEQUENCE</scope>
    <source>
        <strain evidence="6">CCFEE 5810</strain>
    </source>
</reference>
<keyword evidence="2 5" id="KW-0812">Transmembrane</keyword>
<evidence type="ECO:0000313" key="6">
    <source>
        <dbReference type="EMBL" id="KAK5689535.1"/>
    </source>
</evidence>
<evidence type="ECO:0008006" key="8">
    <source>
        <dbReference type="Google" id="ProtNLM"/>
    </source>
</evidence>
<organism evidence="6 7">
    <name type="scientific">Elasticomyces elasticus</name>
    <dbReference type="NCBI Taxonomy" id="574655"/>
    <lineage>
        <taxon>Eukaryota</taxon>
        <taxon>Fungi</taxon>
        <taxon>Dikarya</taxon>
        <taxon>Ascomycota</taxon>
        <taxon>Pezizomycotina</taxon>
        <taxon>Dothideomycetes</taxon>
        <taxon>Dothideomycetidae</taxon>
        <taxon>Mycosphaerellales</taxon>
        <taxon>Teratosphaeriaceae</taxon>
        <taxon>Elasticomyces</taxon>
    </lineage>
</organism>
<keyword evidence="3 5" id="KW-1133">Transmembrane helix</keyword>
<dbReference type="InterPro" id="IPR007568">
    <property type="entry name" value="RTA1"/>
</dbReference>
<dbReference type="Proteomes" id="UP001310594">
    <property type="component" value="Unassembled WGS sequence"/>
</dbReference>
<dbReference type="AlphaFoldDB" id="A0AAN7ZQA0"/>
<evidence type="ECO:0000256" key="4">
    <source>
        <dbReference type="ARBA" id="ARBA00023136"/>
    </source>
</evidence>
<feature type="transmembrane region" description="Helical" evidence="5">
    <location>
        <begin position="59"/>
        <end position="80"/>
    </location>
</feature>
<dbReference type="EMBL" id="JAVRQU010000031">
    <property type="protein sequence ID" value="KAK5689535.1"/>
    <property type="molecule type" value="Genomic_DNA"/>
</dbReference>
<feature type="transmembrane region" description="Helical" evidence="5">
    <location>
        <begin position="92"/>
        <end position="112"/>
    </location>
</feature>
<dbReference type="GO" id="GO:0000324">
    <property type="term" value="C:fungal-type vacuole"/>
    <property type="evidence" value="ECO:0007669"/>
    <property type="project" value="TreeGrafter"/>
</dbReference>
<feature type="transmembrane region" description="Helical" evidence="5">
    <location>
        <begin position="32"/>
        <end position="53"/>
    </location>
</feature>
<keyword evidence="4 5" id="KW-0472">Membrane</keyword>
<feature type="transmembrane region" description="Helical" evidence="5">
    <location>
        <begin position="165"/>
        <end position="190"/>
    </location>
</feature>
<proteinExistence type="predicted"/>
<dbReference type="Pfam" id="PF04479">
    <property type="entry name" value="RTA1"/>
    <property type="match status" value="1"/>
</dbReference>
<name>A0AAN7ZQA0_9PEZI</name>
<evidence type="ECO:0000313" key="7">
    <source>
        <dbReference type="Proteomes" id="UP001310594"/>
    </source>
</evidence>
<dbReference type="GO" id="GO:0005886">
    <property type="term" value="C:plasma membrane"/>
    <property type="evidence" value="ECO:0007669"/>
    <property type="project" value="TreeGrafter"/>
</dbReference>
<sequence length="314" mass="34490">MSNSTDDCEKVSSTCPVEATTYGYGPNLPSNAIYTTIFALCALAQLVHLIRYWRFWKGYAFLVCVACVGECCGYVGRLLLHKNPWDGAAMSIQFILLMISPSFLAAALYMTLRTLVEYFGTEHTKLPARLWTWPFVTADFVGFVCQCVGGIMASVGGSLGTVGTALMITGVTLQAVVMAIAGALAVDFGLRVWRQQGADAVKILPFKLKIFFVSMAVALLLILARCIYRIPELAEGVGGPLMRKEVEFMIFDGLFVFYLSTSAATLADHYFRMIVIATLLLNIVHPGYFASEMRNGKKYAFTGQWAGYELCDNA</sequence>
<evidence type="ECO:0000256" key="2">
    <source>
        <dbReference type="ARBA" id="ARBA00022692"/>
    </source>
</evidence>
<evidence type="ECO:0000256" key="1">
    <source>
        <dbReference type="ARBA" id="ARBA00004141"/>
    </source>
</evidence>
<evidence type="ECO:0000256" key="5">
    <source>
        <dbReference type="SAM" id="Phobius"/>
    </source>
</evidence>
<gene>
    <name evidence="6" type="ORF">LTR97_012875</name>
</gene>
<feature type="transmembrane region" description="Helical" evidence="5">
    <location>
        <begin position="210"/>
        <end position="228"/>
    </location>
</feature>
<comment type="caution">
    <text evidence="6">The sequence shown here is derived from an EMBL/GenBank/DDBJ whole genome shotgun (WGS) entry which is preliminary data.</text>
</comment>
<feature type="transmembrane region" description="Helical" evidence="5">
    <location>
        <begin position="273"/>
        <end position="291"/>
    </location>
</feature>
<feature type="transmembrane region" description="Helical" evidence="5">
    <location>
        <begin position="132"/>
        <end position="153"/>
    </location>
</feature>
<evidence type="ECO:0000256" key="3">
    <source>
        <dbReference type="ARBA" id="ARBA00022989"/>
    </source>
</evidence>
<accession>A0AAN7ZQA0</accession>
<comment type="subcellular location">
    <subcellularLocation>
        <location evidence="1">Membrane</location>
        <topology evidence="1">Multi-pass membrane protein</topology>
    </subcellularLocation>
</comment>
<protein>
    <recommendedName>
        <fullName evidence="8">RTA1 domain protein</fullName>
    </recommendedName>
</protein>